<keyword evidence="4" id="KW-0479">Metal-binding</keyword>
<dbReference type="InterPro" id="IPR002933">
    <property type="entry name" value="Peptidase_M20"/>
</dbReference>
<evidence type="ECO:0000256" key="6">
    <source>
        <dbReference type="ARBA" id="ARBA00022833"/>
    </source>
</evidence>
<evidence type="ECO:0000256" key="17">
    <source>
        <dbReference type="ARBA" id="ARBA00077688"/>
    </source>
</evidence>
<reference evidence="20 21" key="2">
    <citation type="journal article" date="2011" name="Stand. Genomic Sci.">
        <title>Complete genome sequence of Tolumonas auensis type strain (TA 4).</title>
        <authorList>
            <person name="Chertkov O."/>
            <person name="Copeland A."/>
            <person name="Lucas S."/>
            <person name="Lapidus A."/>
            <person name="Berry K.W."/>
            <person name="Detter J.C."/>
            <person name="Del Rio T.G."/>
            <person name="Hammon N."/>
            <person name="Dalin E."/>
            <person name="Tice H."/>
            <person name="Pitluck S."/>
            <person name="Richardson P."/>
            <person name="Bruce D."/>
            <person name="Goodwin L."/>
            <person name="Han C."/>
            <person name="Tapia R."/>
            <person name="Saunders E."/>
            <person name="Schmutz J."/>
            <person name="Brettin T."/>
            <person name="Larimer F."/>
            <person name="Land M."/>
            <person name="Hauser L."/>
            <person name="Spring S."/>
            <person name="Rohde M."/>
            <person name="Kyrpides N.C."/>
            <person name="Ivanova N."/>
            <person name="Goker M."/>
            <person name="Beller H.R."/>
            <person name="Klenk H.P."/>
            <person name="Woyke T."/>
        </authorList>
    </citation>
    <scope>NUCLEOTIDE SEQUENCE [LARGE SCALE GENOMIC DNA]</scope>
    <source>
        <strain evidence="21">DSM 9187 / TA4</strain>
    </source>
</reference>
<dbReference type="KEGG" id="tau:Tola_0805"/>
<evidence type="ECO:0000313" key="21">
    <source>
        <dbReference type="Proteomes" id="UP000009073"/>
    </source>
</evidence>
<proteinExistence type="inferred from homology"/>
<evidence type="ECO:0000256" key="9">
    <source>
        <dbReference type="ARBA" id="ARBA00023285"/>
    </source>
</evidence>
<comment type="catalytic activity">
    <reaction evidence="10">
        <text>Hydrolysis of dipeptides, preferentially hydrophobic dipeptides including prolyl amino acids.</text>
        <dbReference type="EC" id="3.4.13.18"/>
    </reaction>
</comment>
<dbReference type="CDD" id="cd03890">
    <property type="entry name" value="M20_pepD"/>
    <property type="match status" value="1"/>
</dbReference>
<comment type="cofactor">
    <cofactor evidence="1">
        <name>Co(2+)</name>
        <dbReference type="ChEBI" id="CHEBI:48828"/>
    </cofactor>
</comment>
<dbReference type="MEROPS" id="M20.007"/>
<organism evidence="20 21">
    <name type="scientific">Tolumonas auensis (strain DSM 9187 / NBRC 110442 / TA 4)</name>
    <dbReference type="NCBI Taxonomy" id="595494"/>
    <lineage>
        <taxon>Bacteria</taxon>
        <taxon>Pseudomonadati</taxon>
        <taxon>Pseudomonadota</taxon>
        <taxon>Gammaproteobacteria</taxon>
        <taxon>Aeromonadales</taxon>
        <taxon>Aeromonadaceae</taxon>
        <taxon>Tolumonas</taxon>
    </lineage>
</organism>
<keyword evidence="6" id="KW-0862">Zinc</keyword>
<keyword evidence="3" id="KW-0645">Protease</keyword>
<gene>
    <name evidence="20" type="ordered locus">Tola_0805</name>
</gene>
<dbReference type="PRINTS" id="PR00934">
    <property type="entry name" value="XHISDIPTASE"/>
</dbReference>
<dbReference type="PANTHER" id="PTHR43501">
    <property type="entry name" value="CYTOSOL NON-SPECIFIC DIPEPTIDASE"/>
    <property type="match status" value="1"/>
</dbReference>
<dbReference type="Proteomes" id="UP000009073">
    <property type="component" value="Chromosome"/>
</dbReference>
<dbReference type="EMBL" id="CP001616">
    <property type="protein sequence ID" value="ACQ92433.1"/>
    <property type="molecule type" value="Genomic_DNA"/>
</dbReference>
<dbReference type="PIRSF" id="PIRSF016599">
    <property type="entry name" value="Xaa-His_dipept"/>
    <property type="match status" value="1"/>
</dbReference>
<name>C4LBJ8_TOLAT</name>
<dbReference type="FunFam" id="3.40.630.10:FF:000015">
    <property type="entry name" value="Aminoacyl-histidine dipeptidase PepD"/>
    <property type="match status" value="1"/>
</dbReference>
<evidence type="ECO:0000259" key="19">
    <source>
        <dbReference type="Pfam" id="PF07687"/>
    </source>
</evidence>
<dbReference type="GO" id="GO:0046872">
    <property type="term" value="F:metal ion binding"/>
    <property type="evidence" value="ECO:0007669"/>
    <property type="project" value="UniProtKB-KW"/>
</dbReference>
<dbReference type="InterPro" id="IPR011650">
    <property type="entry name" value="Peptidase_M20_dimer"/>
</dbReference>
<dbReference type="SUPFAM" id="SSF53187">
    <property type="entry name" value="Zn-dependent exopeptidases"/>
    <property type="match status" value="1"/>
</dbReference>
<evidence type="ECO:0000256" key="14">
    <source>
        <dbReference type="ARBA" id="ARBA00071271"/>
    </source>
</evidence>
<sequence length="486" mass="53097">MSELLRLSPSHLWFFFDKFCQIPRPSKHEAALSQWIQNWATAQGIMIKVDPVGNLILKKPATPGFENRKGVILQAHIDMVPQANADTKHDFTRDPIQAYVDGEWVRARGTTLGADNGIGAAACLAALADNTVQHGPLEVLLTVDEEAGMGGAFGLQAGWLDGEILLNTDSEQDAEAYMGCAGGVDANIRFHFTHETTPANLQAFRLQVRGLRGGHSGVNIHQDRGNANKLLSRLLLDLQTENIRLASIAGGTLRNAIPREAEAVILVEPARLHAVQQLVAERAAVLQAELKEVDSNLQIEILPTELPQACFSQPDQQRLLQMLLACPNGVIRMSHAIEGVVETSTNLGVIQTTEEGVYIQCLIRSLNDEGRHYVQQMTASLCTLAGADCQFDGAYPGWAPDPTSPALALLRQKHEELFGELPKLMVIHAGLECGLFKAQYPHWDMVSFGPTIQGAHSPDERVHIPAVARFWQLLVAMLAAIPEKQS</sequence>
<dbReference type="STRING" id="595494.Tola_0805"/>
<comment type="similarity">
    <text evidence="13">Belongs to the peptidase M20C family.</text>
</comment>
<dbReference type="GO" id="GO:0006508">
    <property type="term" value="P:proteolysis"/>
    <property type="evidence" value="ECO:0007669"/>
    <property type="project" value="UniProtKB-KW"/>
</dbReference>
<dbReference type="GO" id="GO:0005829">
    <property type="term" value="C:cytosol"/>
    <property type="evidence" value="ECO:0007669"/>
    <property type="project" value="TreeGrafter"/>
</dbReference>
<keyword evidence="7" id="KW-0224">Dipeptidase</keyword>
<evidence type="ECO:0000256" key="8">
    <source>
        <dbReference type="ARBA" id="ARBA00023049"/>
    </source>
</evidence>
<evidence type="ECO:0000256" key="15">
    <source>
        <dbReference type="ARBA" id="ARBA00075285"/>
    </source>
</evidence>
<dbReference type="GO" id="GO:0070573">
    <property type="term" value="F:metallodipeptidase activity"/>
    <property type="evidence" value="ECO:0007669"/>
    <property type="project" value="TreeGrafter"/>
</dbReference>
<dbReference type="Gene3D" id="3.40.630.10">
    <property type="entry name" value="Zn peptidases"/>
    <property type="match status" value="2"/>
</dbReference>
<evidence type="ECO:0000256" key="7">
    <source>
        <dbReference type="ARBA" id="ARBA00022997"/>
    </source>
</evidence>
<dbReference type="OrthoDB" id="9773892at2"/>
<keyword evidence="5" id="KW-0378">Hydrolase</keyword>
<dbReference type="PANTHER" id="PTHR43501:SF1">
    <property type="entry name" value="CYTOSOL NON-SPECIFIC DIPEPTIDASE"/>
    <property type="match status" value="1"/>
</dbReference>
<dbReference type="eggNOG" id="COG2195">
    <property type="taxonomic scope" value="Bacteria"/>
</dbReference>
<evidence type="ECO:0000256" key="18">
    <source>
        <dbReference type="ARBA" id="ARBA00078074"/>
    </source>
</evidence>
<comment type="cofactor">
    <cofactor evidence="2">
        <name>Zn(2+)</name>
        <dbReference type="ChEBI" id="CHEBI:29105"/>
    </cofactor>
</comment>
<dbReference type="InterPro" id="IPR001160">
    <property type="entry name" value="Peptidase_M20C"/>
</dbReference>
<reference evidence="21" key="1">
    <citation type="submission" date="2009-05" db="EMBL/GenBank/DDBJ databases">
        <title>Complete sequence of Tolumonas auensis DSM 9187.</title>
        <authorList>
            <consortium name="US DOE Joint Genome Institute"/>
            <person name="Lucas S."/>
            <person name="Copeland A."/>
            <person name="Lapidus A."/>
            <person name="Glavina del Rio T."/>
            <person name="Tice H."/>
            <person name="Bruce D."/>
            <person name="Goodwin L."/>
            <person name="Pitluck S."/>
            <person name="Chertkov O."/>
            <person name="Brettin T."/>
            <person name="Detter J.C."/>
            <person name="Han C."/>
            <person name="Larimer F."/>
            <person name="Land M."/>
            <person name="Hauser L."/>
            <person name="Kyrpides N."/>
            <person name="Mikhailova N."/>
            <person name="Spring S."/>
            <person name="Beller H."/>
        </authorList>
    </citation>
    <scope>NUCLEOTIDE SEQUENCE [LARGE SCALE GENOMIC DNA]</scope>
    <source>
        <strain evidence="21">DSM 9187 / TA4</strain>
    </source>
</reference>
<evidence type="ECO:0000256" key="10">
    <source>
        <dbReference type="ARBA" id="ARBA00036421"/>
    </source>
</evidence>
<evidence type="ECO:0000256" key="2">
    <source>
        <dbReference type="ARBA" id="ARBA00001947"/>
    </source>
</evidence>
<evidence type="ECO:0000256" key="3">
    <source>
        <dbReference type="ARBA" id="ARBA00022670"/>
    </source>
</evidence>
<dbReference type="AlphaFoldDB" id="C4LBJ8"/>
<evidence type="ECO:0000256" key="12">
    <source>
        <dbReference type="ARBA" id="ARBA00044252"/>
    </source>
</evidence>
<dbReference type="Pfam" id="PF07687">
    <property type="entry name" value="M20_dimer"/>
    <property type="match status" value="1"/>
</dbReference>
<accession>C4LBJ8</accession>
<feature type="domain" description="Peptidase M20 dimerisation" evidence="19">
    <location>
        <begin position="208"/>
        <end position="292"/>
    </location>
</feature>
<dbReference type="Pfam" id="PF01546">
    <property type="entry name" value="Peptidase_M20"/>
    <property type="match status" value="1"/>
</dbReference>
<dbReference type="RefSeq" id="WP_012729032.1">
    <property type="nucleotide sequence ID" value="NC_012691.1"/>
</dbReference>
<evidence type="ECO:0000256" key="11">
    <source>
        <dbReference type="ARBA" id="ARBA00038976"/>
    </source>
</evidence>
<evidence type="ECO:0000313" key="20">
    <source>
        <dbReference type="EMBL" id="ACQ92433.1"/>
    </source>
</evidence>
<evidence type="ECO:0000256" key="13">
    <source>
        <dbReference type="ARBA" id="ARBA00061423"/>
    </source>
</evidence>
<dbReference type="HOGENOM" id="CLU_028526_0_0_6"/>
<dbReference type="EC" id="3.4.13.18" evidence="11"/>
<dbReference type="FunFam" id="3.40.630.10:FF:000018">
    <property type="entry name" value="Aminoacyl-histidine dipeptidase PepD"/>
    <property type="match status" value="1"/>
</dbReference>
<evidence type="ECO:0000256" key="1">
    <source>
        <dbReference type="ARBA" id="ARBA00001941"/>
    </source>
</evidence>
<dbReference type="NCBIfam" id="TIGR01893">
    <property type="entry name" value="aa-his-dipept"/>
    <property type="match status" value="1"/>
</dbReference>
<keyword evidence="9" id="KW-0170">Cobalt</keyword>
<protein>
    <recommendedName>
        <fullName evidence="14">Cytosol non-specific dipeptidase</fullName>
        <ecNumber evidence="11">3.4.13.18</ecNumber>
    </recommendedName>
    <alternativeName>
        <fullName evidence="17">Aminoacyl-histidine dipeptidase</fullName>
    </alternativeName>
    <alternativeName>
        <fullName evidence="16">Beta-alanyl-histidine dipeptidase</fullName>
    </alternativeName>
    <alternativeName>
        <fullName evidence="15">Carnosinase</fullName>
    </alternativeName>
    <alternativeName>
        <fullName evidence="12">Peptidase D</fullName>
    </alternativeName>
    <alternativeName>
        <fullName evidence="18">Xaa-His dipeptidase</fullName>
    </alternativeName>
</protein>
<evidence type="ECO:0000256" key="5">
    <source>
        <dbReference type="ARBA" id="ARBA00022801"/>
    </source>
</evidence>
<keyword evidence="8" id="KW-0482">Metalloprotease</keyword>
<evidence type="ECO:0000256" key="4">
    <source>
        <dbReference type="ARBA" id="ARBA00022723"/>
    </source>
</evidence>
<keyword evidence="21" id="KW-1185">Reference proteome</keyword>
<evidence type="ECO:0000256" key="16">
    <source>
        <dbReference type="ARBA" id="ARBA00076004"/>
    </source>
</evidence>